<dbReference type="SUPFAM" id="SSF52151">
    <property type="entry name" value="FabD/lysophospholipase-like"/>
    <property type="match status" value="1"/>
</dbReference>
<keyword evidence="2" id="KW-0472">Membrane</keyword>
<sequence length="768" mass="88574">MRNRVLHSFPILLLKLHLKKNMALVGIWVLLVLIFLGDFGKVLGIPYLFLDPEYLNKVSWLGFFMMGIGFAIFTMAFHMTTYIMDAARFQFLATLSRPFIRFCVNNSLIPLVVYLVYIFSVIAFQLDNISQDGWGIMGYLLGFAGGSLLMYLMMFGYFALTNKDFFVMFTDSLDKRLRKVNVSRANVIKRYKDRKLAKDTVDTYLDINLKFKKVREDLARFEGHKLLKVFDQNHLNLVIIGVVLVLTILFLGFFREYEFLQFPAAMSVMLIFSILTLMVGALTFWLRSWSTFVVILLFVLLNASSKTPWLNRPHTALGMDYEVEKAPYNLHRMQALLHPDTLKKDKEKTLEILDNWRAKFPKDKPPKMLLIACSGGGQRAALWTLHVLQQMHVHSEGRFMPHTQLITGASGGIVGAAFFRELYLRSLQDPSIQLASSEYREQISSDNLNPIIFTLMVNDLLIRNQYVEYHDRFYLKDRGFAFENQLNKNTGGVLDKPLHAYASPEYHAKIPMMPVAPLIVNDGRKLYISPHHVSYLCVSENSNMPLDEKSQAIDFLRFFHHQDAENLRFISALRMGATFPFVTPNIQLPSDPQMEIMDSGLSDNFGVKDALRFISVFEDWMEANTAGVVLVTIRDSEKNLEIEKKTPPTIMQKLITPLKNIYVNWDNVQTINNETMFNYMKAKVGFELDRIEFEYSTKDFLERQRTTNLTGEVESEDLDVQRASLNWRLTAREKRDILDCIGSIQNQQSLERLSAIFSEKAEKPHDLP</sequence>
<feature type="transmembrane region" description="Helical" evidence="2">
    <location>
        <begin position="235"/>
        <end position="254"/>
    </location>
</feature>
<keyword evidence="5" id="KW-1185">Reference proteome</keyword>
<evidence type="ECO:0000256" key="2">
    <source>
        <dbReference type="SAM" id="Phobius"/>
    </source>
</evidence>
<keyword evidence="2" id="KW-0812">Transmembrane</keyword>
<dbReference type="KEGG" id="evi:Echvi_2813"/>
<dbReference type="RefSeq" id="WP_015266604.1">
    <property type="nucleotide sequence ID" value="NC_019904.1"/>
</dbReference>
<dbReference type="AlphaFoldDB" id="L0G0J2"/>
<proteinExistence type="predicted"/>
<gene>
    <name evidence="4" type="ordered locus">Echvi_2813</name>
</gene>
<feature type="transmembrane region" description="Helical" evidence="2">
    <location>
        <begin position="136"/>
        <end position="160"/>
    </location>
</feature>
<keyword evidence="1" id="KW-0443">Lipid metabolism</keyword>
<organism evidence="4 5">
    <name type="scientific">Echinicola vietnamensis (strain DSM 17526 / LMG 23754 / KMM 6221)</name>
    <dbReference type="NCBI Taxonomy" id="926556"/>
    <lineage>
        <taxon>Bacteria</taxon>
        <taxon>Pseudomonadati</taxon>
        <taxon>Bacteroidota</taxon>
        <taxon>Cytophagia</taxon>
        <taxon>Cytophagales</taxon>
        <taxon>Cyclobacteriaceae</taxon>
        <taxon>Echinicola</taxon>
    </lineage>
</organism>
<feature type="transmembrane region" description="Helical" evidence="2">
    <location>
        <begin position="260"/>
        <end position="282"/>
    </location>
</feature>
<feature type="transmembrane region" description="Helical" evidence="2">
    <location>
        <begin position="104"/>
        <end position="124"/>
    </location>
</feature>
<evidence type="ECO:0000259" key="3">
    <source>
        <dbReference type="Pfam" id="PF01734"/>
    </source>
</evidence>
<protein>
    <submittedName>
        <fullName evidence="4">Amino acid permease</fullName>
    </submittedName>
</protein>
<dbReference type="InterPro" id="IPR016035">
    <property type="entry name" value="Acyl_Trfase/lysoPLipase"/>
</dbReference>
<feature type="transmembrane region" description="Helical" evidence="2">
    <location>
        <begin position="60"/>
        <end position="83"/>
    </location>
</feature>
<dbReference type="eggNOG" id="COG1752">
    <property type="taxonomic scope" value="Bacteria"/>
</dbReference>
<dbReference type="OrthoDB" id="1488930at2"/>
<dbReference type="Gene3D" id="3.40.1090.10">
    <property type="entry name" value="Cytosolic phospholipase A2 catalytic domain"/>
    <property type="match status" value="1"/>
</dbReference>
<reference evidence="5" key="1">
    <citation type="submission" date="2012-02" db="EMBL/GenBank/DDBJ databases">
        <title>The complete genome of Echinicola vietnamensis DSM 17526.</title>
        <authorList>
            <person name="Lucas S."/>
            <person name="Copeland A."/>
            <person name="Lapidus A."/>
            <person name="Glavina del Rio T."/>
            <person name="Dalin E."/>
            <person name="Tice H."/>
            <person name="Bruce D."/>
            <person name="Goodwin L."/>
            <person name="Pitluck S."/>
            <person name="Peters L."/>
            <person name="Ovchinnikova G."/>
            <person name="Teshima H."/>
            <person name="Kyrpides N."/>
            <person name="Mavromatis K."/>
            <person name="Ivanova N."/>
            <person name="Brettin T."/>
            <person name="Detter J.C."/>
            <person name="Han C."/>
            <person name="Larimer F."/>
            <person name="Land M."/>
            <person name="Hauser L."/>
            <person name="Markowitz V."/>
            <person name="Cheng J.-F."/>
            <person name="Hugenholtz P."/>
            <person name="Woyke T."/>
            <person name="Wu D."/>
            <person name="Brambilla E."/>
            <person name="Klenk H.-P."/>
            <person name="Eisen J.A."/>
        </authorList>
    </citation>
    <scope>NUCLEOTIDE SEQUENCE [LARGE SCALE GENOMIC DNA]</scope>
    <source>
        <strain evidence="5">DSM 17526 / LMG 23754 / KMM 6221</strain>
    </source>
</reference>
<dbReference type="PATRIC" id="fig|926556.3.peg.2971"/>
<dbReference type="Pfam" id="PF01734">
    <property type="entry name" value="Patatin"/>
    <property type="match status" value="1"/>
</dbReference>
<dbReference type="HOGENOM" id="CLU_363600_0_0_10"/>
<keyword evidence="2" id="KW-1133">Transmembrane helix</keyword>
<evidence type="ECO:0000313" key="4">
    <source>
        <dbReference type="EMBL" id="AGA79052.1"/>
    </source>
</evidence>
<feature type="transmembrane region" description="Helical" evidence="2">
    <location>
        <begin position="21"/>
        <end position="40"/>
    </location>
</feature>
<dbReference type="Proteomes" id="UP000010796">
    <property type="component" value="Chromosome"/>
</dbReference>
<dbReference type="EMBL" id="CP003346">
    <property type="protein sequence ID" value="AGA79052.1"/>
    <property type="molecule type" value="Genomic_DNA"/>
</dbReference>
<evidence type="ECO:0000256" key="1">
    <source>
        <dbReference type="ARBA" id="ARBA00023098"/>
    </source>
</evidence>
<dbReference type="GO" id="GO:0006629">
    <property type="term" value="P:lipid metabolic process"/>
    <property type="evidence" value="ECO:0007669"/>
    <property type="project" value="UniProtKB-KW"/>
</dbReference>
<feature type="transmembrane region" description="Helical" evidence="2">
    <location>
        <begin position="289"/>
        <end position="305"/>
    </location>
</feature>
<dbReference type="STRING" id="926556.Echvi_2813"/>
<feature type="domain" description="PNPLA" evidence="3">
    <location>
        <begin position="372"/>
        <end position="611"/>
    </location>
</feature>
<evidence type="ECO:0000313" key="5">
    <source>
        <dbReference type="Proteomes" id="UP000010796"/>
    </source>
</evidence>
<accession>L0G0J2</accession>
<dbReference type="InterPro" id="IPR002641">
    <property type="entry name" value="PNPLA_dom"/>
</dbReference>
<name>L0G0J2_ECHVK</name>